<proteinExistence type="predicted"/>
<evidence type="ECO:0000313" key="9">
    <source>
        <dbReference type="Proteomes" id="UP000279236"/>
    </source>
</evidence>
<dbReference type="RefSeq" id="XP_028473155.1">
    <property type="nucleotide sequence ID" value="XM_028618199.1"/>
</dbReference>
<feature type="transmembrane region" description="Helical" evidence="6">
    <location>
        <begin position="224"/>
        <end position="243"/>
    </location>
</feature>
<feature type="compositionally biased region" description="Polar residues" evidence="5">
    <location>
        <begin position="16"/>
        <end position="25"/>
    </location>
</feature>
<feature type="region of interest" description="Disordered" evidence="5">
    <location>
        <begin position="1"/>
        <end position="56"/>
    </location>
</feature>
<feature type="transmembrane region" description="Helical" evidence="6">
    <location>
        <begin position="403"/>
        <end position="422"/>
    </location>
</feature>
<dbReference type="Gene3D" id="1.20.1720.10">
    <property type="entry name" value="Multidrug resistance protein D"/>
    <property type="match status" value="1"/>
</dbReference>
<feature type="transmembrane region" description="Helical" evidence="6">
    <location>
        <begin position="264"/>
        <end position="287"/>
    </location>
</feature>
<evidence type="ECO:0000256" key="6">
    <source>
        <dbReference type="SAM" id="Phobius"/>
    </source>
</evidence>
<evidence type="ECO:0000256" key="3">
    <source>
        <dbReference type="ARBA" id="ARBA00022989"/>
    </source>
</evidence>
<dbReference type="PRINTS" id="PR01036">
    <property type="entry name" value="TCRTETB"/>
</dbReference>
<dbReference type="AlphaFoldDB" id="A0A427XGM4"/>
<dbReference type="InterPro" id="IPR036259">
    <property type="entry name" value="MFS_trans_sf"/>
</dbReference>
<dbReference type="STRING" id="105984.A0A427XGM4"/>
<accession>A0A427XGM4</accession>
<dbReference type="PANTHER" id="PTHR23501">
    <property type="entry name" value="MAJOR FACILITATOR SUPERFAMILY"/>
    <property type="match status" value="1"/>
</dbReference>
<evidence type="ECO:0000256" key="5">
    <source>
        <dbReference type="SAM" id="MobiDB-lite"/>
    </source>
</evidence>
<feature type="transmembrane region" description="Helical" evidence="6">
    <location>
        <begin position="377"/>
        <end position="396"/>
    </location>
</feature>
<gene>
    <name evidence="8" type="ORF">EHS24_002459</name>
</gene>
<feature type="domain" description="Major facilitator superfamily (MFS) profile" evidence="7">
    <location>
        <begin position="67"/>
        <end position="565"/>
    </location>
</feature>
<dbReference type="InterPro" id="IPR011701">
    <property type="entry name" value="MFS"/>
</dbReference>
<evidence type="ECO:0000259" key="7">
    <source>
        <dbReference type="PROSITE" id="PS50850"/>
    </source>
</evidence>
<dbReference type="EMBL" id="RSCE01000013">
    <property type="protein sequence ID" value="RSH78008.1"/>
    <property type="molecule type" value="Genomic_DNA"/>
</dbReference>
<organism evidence="8 9">
    <name type="scientific">Apiotrichum porosum</name>
    <dbReference type="NCBI Taxonomy" id="105984"/>
    <lineage>
        <taxon>Eukaryota</taxon>
        <taxon>Fungi</taxon>
        <taxon>Dikarya</taxon>
        <taxon>Basidiomycota</taxon>
        <taxon>Agaricomycotina</taxon>
        <taxon>Tremellomycetes</taxon>
        <taxon>Trichosporonales</taxon>
        <taxon>Trichosporonaceae</taxon>
        <taxon>Apiotrichum</taxon>
    </lineage>
</organism>
<dbReference type="Gene3D" id="1.20.1250.20">
    <property type="entry name" value="MFS general substrate transporter like domains"/>
    <property type="match status" value="1"/>
</dbReference>
<feature type="transmembrane region" description="Helical" evidence="6">
    <location>
        <begin position="337"/>
        <end position="357"/>
    </location>
</feature>
<feature type="compositionally biased region" description="Polar residues" evidence="5">
    <location>
        <begin position="36"/>
        <end position="48"/>
    </location>
</feature>
<sequence>MATGETPPAVPALAAETSSTAGVNQPSAASSNPASINDTPSVHSSDGSKSGGAPEPPKMPKWRFWAIFLSLLMCVFLFALDQLIVATAIPKITIQFNALSQLPWLASGFFLPLFALNLIYAQCLEIFPSKHVIMFAVFIFEVGSLLCGVAPNMVALIFGRAVAGAGAAGIFSGGMVVIAELTSLHNRAQYLALFGVVFAIASVVGPLVGGAFSDHVSWRWCFYINLPLGGIALVSLGVFQPSLPPMGRRRNYQGYSKYMLHQFIRCDWVGAAIAMAWAVCFILALQWGGVDHAWNSGSVIACLVMVGVLPPIFFAWEMFVGPERAMFKLRLFARRTIFGAAVCLAFLFGVMMIDVYYLSVALQAVYRFSATAAGVRLLPLIMSQVVALIASARIIPKLGRYKWVIVAGPCFLALGSGLLYTIKYGTPIANLYGFQVLIGIGVGMSLQNCMLAIQFELKKEPQFISAGVGIGTFTGFAGRIIGISLAGSVFENMIQVNLHKYVPQLSEAQVMEVVNDAGAVYSMIPEEYRTQTLVAYTQTLRLVYIIGLPFAVCGIAAALLIKNSKMPTKAEELERKRERDEKEAVLDAEHAKAQEAGAATDNNGLRYDREDKVADVEAEPKAADTGRA</sequence>
<comment type="caution">
    <text evidence="8">The sequence shown here is derived from an EMBL/GenBank/DDBJ whole genome shotgun (WGS) entry which is preliminary data.</text>
</comment>
<dbReference type="OrthoDB" id="10021397at2759"/>
<dbReference type="Proteomes" id="UP000279236">
    <property type="component" value="Unassembled WGS sequence"/>
</dbReference>
<evidence type="ECO:0000313" key="8">
    <source>
        <dbReference type="EMBL" id="RSH78008.1"/>
    </source>
</evidence>
<protein>
    <recommendedName>
        <fullName evidence="7">Major facilitator superfamily (MFS) profile domain-containing protein</fullName>
    </recommendedName>
</protein>
<feature type="transmembrane region" description="Helical" evidence="6">
    <location>
        <begin position="101"/>
        <end position="120"/>
    </location>
</feature>
<feature type="compositionally biased region" description="Basic and acidic residues" evidence="5">
    <location>
        <begin position="569"/>
        <end position="593"/>
    </location>
</feature>
<dbReference type="Pfam" id="PF07690">
    <property type="entry name" value="MFS_1"/>
    <property type="match status" value="1"/>
</dbReference>
<feature type="compositionally biased region" description="Low complexity" evidence="5">
    <location>
        <begin position="26"/>
        <end position="35"/>
    </location>
</feature>
<evidence type="ECO:0000256" key="4">
    <source>
        <dbReference type="ARBA" id="ARBA00023136"/>
    </source>
</evidence>
<reference evidence="8 9" key="1">
    <citation type="submission" date="2018-11" db="EMBL/GenBank/DDBJ databases">
        <title>Genome sequence of Apiotrichum porosum DSM 27194.</title>
        <authorList>
            <person name="Aliyu H."/>
            <person name="Gorte O."/>
            <person name="Ochsenreither K."/>
        </authorList>
    </citation>
    <scope>NUCLEOTIDE SEQUENCE [LARGE SCALE GENOMIC DNA]</scope>
    <source>
        <strain evidence="8 9">DSM 27194</strain>
    </source>
</reference>
<keyword evidence="2 6" id="KW-0812">Transmembrane</keyword>
<feature type="transmembrane region" description="Helical" evidence="6">
    <location>
        <begin position="463"/>
        <end position="490"/>
    </location>
</feature>
<dbReference type="PANTHER" id="PTHR23501:SF198">
    <property type="entry name" value="AZOLE RESISTANCE PROTEIN 1-RELATED"/>
    <property type="match status" value="1"/>
</dbReference>
<dbReference type="GO" id="GO:0005886">
    <property type="term" value="C:plasma membrane"/>
    <property type="evidence" value="ECO:0007669"/>
    <property type="project" value="TreeGrafter"/>
</dbReference>
<feature type="transmembrane region" description="Helical" evidence="6">
    <location>
        <begin position="132"/>
        <end position="151"/>
    </location>
</feature>
<feature type="transmembrane region" description="Helical" evidence="6">
    <location>
        <begin position="542"/>
        <end position="561"/>
    </location>
</feature>
<feature type="transmembrane region" description="Helical" evidence="6">
    <location>
        <begin position="293"/>
        <end position="316"/>
    </location>
</feature>
<keyword evidence="4 6" id="KW-0472">Membrane</keyword>
<dbReference type="PROSITE" id="PS50850">
    <property type="entry name" value="MFS"/>
    <property type="match status" value="1"/>
</dbReference>
<comment type="subcellular location">
    <subcellularLocation>
        <location evidence="1">Membrane</location>
        <topology evidence="1">Multi-pass membrane protein</topology>
    </subcellularLocation>
</comment>
<dbReference type="GeneID" id="39587002"/>
<feature type="transmembrane region" description="Helical" evidence="6">
    <location>
        <begin position="64"/>
        <end position="89"/>
    </location>
</feature>
<keyword evidence="9" id="KW-1185">Reference proteome</keyword>
<feature type="region of interest" description="Disordered" evidence="5">
    <location>
        <begin position="569"/>
        <end position="628"/>
    </location>
</feature>
<dbReference type="CDD" id="cd17502">
    <property type="entry name" value="MFS_Azr1_MDR_like"/>
    <property type="match status" value="1"/>
</dbReference>
<dbReference type="InterPro" id="IPR020846">
    <property type="entry name" value="MFS_dom"/>
</dbReference>
<feature type="compositionally biased region" description="Basic and acidic residues" evidence="5">
    <location>
        <begin position="606"/>
        <end position="628"/>
    </location>
</feature>
<feature type="transmembrane region" description="Helical" evidence="6">
    <location>
        <begin position="157"/>
        <end position="178"/>
    </location>
</feature>
<feature type="transmembrane region" description="Helical" evidence="6">
    <location>
        <begin position="190"/>
        <end position="212"/>
    </location>
</feature>
<evidence type="ECO:0000256" key="2">
    <source>
        <dbReference type="ARBA" id="ARBA00022692"/>
    </source>
</evidence>
<evidence type="ECO:0000256" key="1">
    <source>
        <dbReference type="ARBA" id="ARBA00004141"/>
    </source>
</evidence>
<name>A0A427XGM4_9TREE</name>
<dbReference type="GO" id="GO:0022857">
    <property type="term" value="F:transmembrane transporter activity"/>
    <property type="evidence" value="ECO:0007669"/>
    <property type="project" value="InterPro"/>
</dbReference>
<dbReference type="SUPFAM" id="SSF103473">
    <property type="entry name" value="MFS general substrate transporter"/>
    <property type="match status" value="1"/>
</dbReference>
<keyword evidence="3 6" id="KW-1133">Transmembrane helix</keyword>
<feature type="transmembrane region" description="Helical" evidence="6">
    <location>
        <begin position="428"/>
        <end position="451"/>
    </location>
</feature>